<gene>
    <name evidence="2" type="ORF">HGM15179_009721</name>
</gene>
<proteinExistence type="predicted"/>
<sequence length="127" mass="13400">MSPEFGGKDGHGNVAQGLGTQERAPWFGDKLDMGMGPRVWGQGLDTGMCPKDGHRNVPNGLGTRLDTGMCSMAEDKDGHRDVPQGLGTRLDMGMCSKDGHGDVPQGLGTRLDKGCAPRLDTGMCPMT</sequence>
<evidence type="ECO:0000256" key="1">
    <source>
        <dbReference type="SAM" id="MobiDB-lite"/>
    </source>
</evidence>
<feature type="region of interest" description="Disordered" evidence="1">
    <location>
        <begin position="67"/>
        <end position="105"/>
    </location>
</feature>
<feature type="compositionally biased region" description="Basic and acidic residues" evidence="1">
    <location>
        <begin position="1"/>
        <end position="11"/>
    </location>
</feature>
<name>A0A8K1GFV4_9PASS</name>
<dbReference type="Proteomes" id="UP000796761">
    <property type="component" value="Unassembled WGS sequence"/>
</dbReference>
<organism evidence="2 3">
    <name type="scientific">Zosterops borbonicus</name>
    <dbReference type="NCBI Taxonomy" id="364589"/>
    <lineage>
        <taxon>Eukaryota</taxon>
        <taxon>Metazoa</taxon>
        <taxon>Chordata</taxon>
        <taxon>Craniata</taxon>
        <taxon>Vertebrata</taxon>
        <taxon>Euteleostomi</taxon>
        <taxon>Archelosauria</taxon>
        <taxon>Archosauria</taxon>
        <taxon>Dinosauria</taxon>
        <taxon>Saurischia</taxon>
        <taxon>Theropoda</taxon>
        <taxon>Coelurosauria</taxon>
        <taxon>Aves</taxon>
        <taxon>Neognathae</taxon>
        <taxon>Neoaves</taxon>
        <taxon>Telluraves</taxon>
        <taxon>Australaves</taxon>
        <taxon>Passeriformes</taxon>
        <taxon>Sylvioidea</taxon>
        <taxon>Zosteropidae</taxon>
        <taxon>Zosterops</taxon>
    </lineage>
</organism>
<accession>A0A8K1GFV4</accession>
<evidence type="ECO:0000313" key="3">
    <source>
        <dbReference type="Proteomes" id="UP000796761"/>
    </source>
</evidence>
<keyword evidence="3" id="KW-1185">Reference proteome</keyword>
<feature type="compositionally biased region" description="Basic and acidic residues" evidence="1">
    <location>
        <begin position="73"/>
        <end position="82"/>
    </location>
</feature>
<dbReference type="AlphaFoldDB" id="A0A8K1GFV4"/>
<feature type="region of interest" description="Disordered" evidence="1">
    <location>
        <begin position="1"/>
        <end position="30"/>
    </location>
</feature>
<reference evidence="2" key="1">
    <citation type="submission" date="2019-04" db="EMBL/GenBank/DDBJ databases">
        <title>Genome assembly of Zosterops borbonicus 15179.</title>
        <authorList>
            <person name="Leroy T."/>
            <person name="Anselmetti Y."/>
            <person name="Tilak M.-K."/>
            <person name="Nabholz B."/>
        </authorList>
    </citation>
    <scope>NUCLEOTIDE SEQUENCE</scope>
    <source>
        <strain evidence="2">HGM_15179</strain>
        <tissue evidence="2">Muscle</tissue>
    </source>
</reference>
<evidence type="ECO:0000313" key="2">
    <source>
        <dbReference type="EMBL" id="TRZ17362.1"/>
    </source>
</evidence>
<comment type="caution">
    <text evidence="2">The sequence shown here is derived from an EMBL/GenBank/DDBJ whole genome shotgun (WGS) entry which is preliminary data.</text>
</comment>
<protein>
    <submittedName>
        <fullName evidence="2">Uncharacterized protein</fullName>
    </submittedName>
</protein>
<dbReference type="EMBL" id="SWJQ01000270">
    <property type="protein sequence ID" value="TRZ17362.1"/>
    <property type="molecule type" value="Genomic_DNA"/>
</dbReference>